<keyword evidence="5" id="KW-0444">Lipid biosynthesis</keyword>
<keyword evidence="7" id="KW-0256">Endoplasmic reticulum</keyword>
<keyword evidence="9" id="KW-0521">NADP</keyword>
<evidence type="ECO:0000256" key="17">
    <source>
        <dbReference type="SAM" id="Phobius"/>
    </source>
</evidence>
<reference evidence="19 20" key="1">
    <citation type="submission" date="2023-11" db="EMBL/GenBank/DDBJ databases">
        <title>Dfirmibasis_genome.</title>
        <authorList>
            <person name="Edelbroek B."/>
            <person name="Kjellin J."/>
            <person name="Jerlstrom-Hultqvist J."/>
            <person name="Soderbom F."/>
        </authorList>
    </citation>
    <scope>NUCLEOTIDE SEQUENCE [LARGE SCALE GENOMIC DNA]</scope>
    <source>
        <strain evidence="19 20">TNS-C-14</strain>
    </source>
</reference>
<evidence type="ECO:0000313" key="19">
    <source>
        <dbReference type="EMBL" id="KAK5575490.1"/>
    </source>
</evidence>
<dbReference type="EMBL" id="JAVFKY010000005">
    <property type="protein sequence ID" value="KAK5575490.1"/>
    <property type="molecule type" value="Genomic_DNA"/>
</dbReference>
<dbReference type="PANTHER" id="PTHR10556:SF28">
    <property type="entry name" value="VERY-LONG-CHAIN ENOYL-COA REDUCTASE"/>
    <property type="match status" value="1"/>
</dbReference>
<sequence>MVDIKVVSQRSKKEIGSFSTSLSTTVGELKKQISSKTKLGTERIRLAVPSKTSKLPNAFEALGKDSDLVSKHVGSDSTLYFKDLGPQISWSLVFICEYAGPLFVYPIFYFLSNLIYGTESPKSFAQKVALVCYSLHYIKRIYETIFVHRFSHGTMPIFNLFKNCSYYWGCTAMVSYFVNHPLYTEAPIERVYLGLGLWIIGEVFNYICHVQLRNLRPEGSTERKIPRGLLFEFVSCPNYTVEILSWIGFSILTQTLTSWIFTLMGAAQMWVWAVGKHKRYRREFADKYPKSRKILIPFLL</sequence>
<evidence type="ECO:0000259" key="18">
    <source>
        <dbReference type="Pfam" id="PF02544"/>
    </source>
</evidence>
<proteinExistence type="inferred from homology"/>
<dbReference type="Proteomes" id="UP001344447">
    <property type="component" value="Unassembled WGS sequence"/>
</dbReference>
<evidence type="ECO:0000256" key="13">
    <source>
        <dbReference type="ARBA" id="ARBA00023136"/>
    </source>
</evidence>
<evidence type="ECO:0000256" key="9">
    <source>
        <dbReference type="ARBA" id="ARBA00022857"/>
    </source>
</evidence>
<evidence type="ECO:0000256" key="8">
    <source>
        <dbReference type="ARBA" id="ARBA00022832"/>
    </source>
</evidence>
<evidence type="ECO:0000256" key="12">
    <source>
        <dbReference type="ARBA" id="ARBA00023098"/>
    </source>
</evidence>
<evidence type="ECO:0000256" key="10">
    <source>
        <dbReference type="ARBA" id="ARBA00022989"/>
    </source>
</evidence>
<dbReference type="GO" id="GO:0042761">
    <property type="term" value="P:very long-chain fatty acid biosynthetic process"/>
    <property type="evidence" value="ECO:0007669"/>
    <property type="project" value="TreeGrafter"/>
</dbReference>
<feature type="transmembrane region" description="Helical" evidence="17">
    <location>
        <begin position="229"/>
        <end position="252"/>
    </location>
</feature>
<dbReference type="GO" id="GO:0005789">
    <property type="term" value="C:endoplasmic reticulum membrane"/>
    <property type="evidence" value="ECO:0007669"/>
    <property type="project" value="UniProtKB-SubCell"/>
</dbReference>
<comment type="similarity">
    <text evidence="3">Belongs to the steroid 5-alpha reductase family.</text>
</comment>
<evidence type="ECO:0000313" key="20">
    <source>
        <dbReference type="Proteomes" id="UP001344447"/>
    </source>
</evidence>
<comment type="catalytic activity">
    <reaction evidence="15">
        <text>a very-long-chain 2,3-saturated fatty acyl-CoA + NADP(+) = a very-long-chain (2E)-enoyl-CoA + NADPH + H(+)</text>
        <dbReference type="Rhea" id="RHEA:14473"/>
        <dbReference type="ChEBI" id="CHEBI:15378"/>
        <dbReference type="ChEBI" id="CHEBI:57783"/>
        <dbReference type="ChEBI" id="CHEBI:58349"/>
        <dbReference type="ChEBI" id="CHEBI:83724"/>
        <dbReference type="ChEBI" id="CHEBI:83728"/>
        <dbReference type="EC" id="1.3.1.93"/>
    </reaction>
</comment>
<evidence type="ECO:0000256" key="11">
    <source>
        <dbReference type="ARBA" id="ARBA00023002"/>
    </source>
</evidence>
<dbReference type="AlphaFoldDB" id="A0AAN7TZV7"/>
<keyword evidence="11" id="KW-0560">Oxidoreductase</keyword>
<dbReference type="FunFam" id="1.20.120.1630:FF:000010">
    <property type="entry name" value="Steroid alpha reductase family protein"/>
    <property type="match status" value="1"/>
</dbReference>
<evidence type="ECO:0000256" key="6">
    <source>
        <dbReference type="ARBA" id="ARBA00022692"/>
    </source>
</evidence>
<comment type="caution">
    <text evidence="19">The sequence shown here is derived from an EMBL/GenBank/DDBJ whole genome shotgun (WGS) entry which is preliminary data.</text>
</comment>
<comment type="function">
    <text evidence="16">Catalyzes the last of the four reactions of the long-chain fatty acids elongation cycle. This endoplasmic reticulum-bound enzymatic process, allows the addition of 2 carbons to the chain of long- and very long-chain fatty acids/VLCFAs per cycle. This enzyme reduces the trans-2,3-enoyl-CoA fatty acid intermediate to an acyl-CoA that can be further elongated by entering a new cycle of elongation. Thereby, it participates in the production of VLCFAs of different chain lengths that are involved in multiple biological processes as precursors of membrane lipids and lipid mediators.</text>
</comment>
<dbReference type="SUPFAM" id="SSF54236">
    <property type="entry name" value="Ubiquitin-like"/>
    <property type="match status" value="1"/>
</dbReference>
<evidence type="ECO:0000256" key="16">
    <source>
        <dbReference type="ARBA" id="ARBA00058640"/>
    </source>
</evidence>
<evidence type="ECO:0000256" key="5">
    <source>
        <dbReference type="ARBA" id="ARBA00022516"/>
    </source>
</evidence>
<feature type="transmembrane region" description="Helical" evidence="17">
    <location>
        <begin position="90"/>
        <end position="111"/>
    </location>
</feature>
<evidence type="ECO:0000256" key="15">
    <source>
        <dbReference type="ARBA" id="ARBA00051495"/>
    </source>
</evidence>
<evidence type="ECO:0000256" key="2">
    <source>
        <dbReference type="ARBA" id="ARBA00005194"/>
    </source>
</evidence>
<comment type="subcellular location">
    <subcellularLocation>
        <location evidence="1">Endoplasmic reticulum membrane</location>
        <topology evidence="1">Multi-pass membrane protein</topology>
    </subcellularLocation>
</comment>
<dbReference type="EC" id="1.3.1.93" evidence="4"/>
<evidence type="ECO:0000256" key="7">
    <source>
        <dbReference type="ARBA" id="ARBA00022824"/>
    </source>
</evidence>
<keyword evidence="14" id="KW-0275">Fatty acid biosynthesis</keyword>
<evidence type="ECO:0000256" key="1">
    <source>
        <dbReference type="ARBA" id="ARBA00004477"/>
    </source>
</evidence>
<keyword evidence="10 17" id="KW-1133">Transmembrane helix</keyword>
<name>A0AAN7TZV7_9MYCE</name>
<gene>
    <name evidence="19" type="ORF">RB653_006623</name>
</gene>
<feature type="domain" description="3-oxo-5-alpha-steroid 4-dehydrogenase C-terminal" evidence="18">
    <location>
        <begin position="154"/>
        <end position="300"/>
    </location>
</feature>
<dbReference type="PROSITE" id="PS50244">
    <property type="entry name" value="S5A_REDUCTASE"/>
    <property type="match status" value="1"/>
</dbReference>
<dbReference type="GO" id="GO:0102758">
    <property type="term" value="F:very-long-chain enoyl-CoA reductase activity"/>
    <property type="evidence" value="ECO:0007669"/>
    <property type="project" value="UniProtKB-EC"/>
</dbReference>
<dbReference type="CDD" id="cd01801">
    <property type="entry name" value="Ubl_TECR_like"/>
    <property type="match status" value="1"/>
</dbReference>
<dbReference type="Gene3D" id="3.10.20.90">
    <property type="entry name" value="Phosphatidylinositol 3-kinase Catalytic Subunit, Chain A, domain 1"/>
    <property type="match status" value="1"/>
</dbReference>
<dbReference type="InterPro" id="IPR001104">
    <property type="entry name" value="3-oxo-5_a-steroid_4-DH_C"/>
</dbReference>
<dbReference type="Pfam" id="PF02544">
    <property type="entry name" value="Steroid_dh"/>
    <property type="match status" value="1"/>
</dbReference>
<accession>A0AAN7TZV7</accession>
<dbReference type="InterPro" id="IPR039357">
    <property type="entry name" value="SRD5A/TECR"/>
</dbReference>
<keyword evidence="13 17" id="KW-0472">Membrane</keyword>
<keyword evidence="12" id="KW-0443">Lipid metabolism</keyword>
<protein>
    <recommendedName>
        <fullName evidence="4">very-long-chain enoyl-CoA reductase</fullName>
        <ecNumber evidence="4">1.3.1.93</ecNumber>
    </recommendedName>
</protein>
<dbReference type="InterPro" id="IPR029071">
    <property type="entry name" value="Ubiquitin-like_domsf"/>
</dbReference>
<keyword evidence="8" id="KW-0276">Fatty acid metabolism</keyword>
<keyword evidence="20" id="KW-1185">Reference proteome</keyword>
<keyword evidence="6 17" id="KW-0812">Transmembrane</keyword>
<dbReference type="PANTHER" id="PTHR10556">
    <property type="entry name" value="3-OXO-5-ALPHA-STEROID 4-DEHYDROGENASE"/>
    <property type="match status" value="1"/>
</dbReference>
<dbReference type="Gene3D" id="1.20.120.1630">
    <property type="match status" value="1"/>
</dbReference>
<evidence type="ECO:0000256" key="4">
    <source>
        <dbReference type="ARBA" id="ARBA00012530"/>
    </source>
</evidence>
<evidence type="ECO:0000256" key="14">
    <source>
        <dbReference type="ARBA" id="ARBA00023160"/>
    </source>
</evidence>
<evidence type="ECO:0000256" key="3">
    <source>
        <dbReference type="ARBA" id="ARBA00007742"/>
    </source>
</evidence>
<organism evidence="19 20">
    <name type="scientific">Dictyostelium firmibasis</name>
    <dbReference type="NCBI Taxonomy" id="79012"/>
    <lineage>
        <taxon>Eukaryota</taxon>
        <taxon>Amoebozoa</taxon>
        <taxon>Evosea</taxon>
        <taxon>Eumycetozoa</taxon>
        <taxon>Dictyostelia</taxon>
        <taxon>Dictyosteliales</taxon>
        <taxon>Dictyosteliaceae</taxon>
        <taxon>Dictyostelium</taxon>
    </lineage>
</organism>
<feature type="transmembrane region" description="Helical" evidence="17">
    <location>
        <begin position="258"/>
        <end position="275"/>
    </location>
</feature>
<comment type="pathway">
    <text evidence="2">Lipid metabolism; fatty acid biosynthesis.</text>
</comment>
<feature type="transmembrane region" description="Helical" evidence="17">
    <location>
        <begin position="191"/>
        <end position="208"/>
    </location>
</feature>